<name>A0ABX8S6C1_9ACTN</name>
<evidence type="ECO:0000256" key="1">
    <source>
        <dbReference type="ARBA" id="ARBA00022722"/>
    </source>
</evidence>
<organism evidence="5 6">
    <name type="scientific">Skermania pinensis</name>
    <dbReference type="NCBI Taxonomy" id="39122"/>
    <lineage>
        <taxon>Bacteria</taxon>
        <taxon>Bacillati</taxon>
        <taxon>Actinomycetota</taxon>
        <taxon>Actinomycetes</taxon>
        <taxon>Mycobacteriales</taxon>
        <taxon>Gordoniaceae</taxon>
        <taxon>Skermania</taxon>
    </lineage>
</organism>
<evidence type="ECO:0000313" key="6">
    <source>
        <dbReference type="Proteomes" id="UP000887023"/>
    </source>
</evidence>
<reference evidence="5" key="1">
    <citation type="submission" date="2021-07" db="EMBL/GenBank/DDBJ databases">
        <title>Candidatus Kaistella beijingensis sp. nov. isolated from a municipal wastewater treatment plant is involved in sludge foaming.</title>
        <authorList>
            <person name="Song Y."/>
            <person name="Liu S.-J."/>
        </authorList>
    </citation>
    <scope>NUCLEOTIDE SEQUENCE</scope>
    <source>
        <strain evidence="5">DSM 43998</strain>
    </source>
</reference>
<dbReference type="Pfam" id="PF00545">
    <property type="entry name" value="Ribonuclease"/>
    <property type="match status" value="1"/>
</dbReference>
<protein>
    <submittedName>
        <fullName evidence="5">Ribonuclease</fullName>
    </submittedName>
</protein>
<evidence type="ECO:0000256" key="2">
    <source>
        <dbReference type="ARBA" id="ARBA00022801"/>
    </source>
</evidence>
<keyword evidence="4" id="KW-0732">Signal</keyword>
<feature type="signal peptide" evidence="4">
    <location>
        <begin position="1"/>
        <end position="24"/>
    </location>
</feature>
<evidence type="ECO:0000256" key="4">
    <source>
        <dbReference type="SAM" id="SignalP"/>
    </source>
</evidence>
<dbReference type="InterPro" id="IPR000026">
    <property type="entry name" value="N1-like"/>
</dbReference>
<dbReference type="RefSeq" id="WP_066472546.1">
    <property type="nucleotide sequence ID" value="NZ_CBCRUZ010000016.1"/>
</dbReference>
<keyword evidence="1" id="KW-0540">Nuclease</keyword>
<dbReference type="PROSITE" id="PS51257">
    <property type="entry name" value="PROKAR_LIPOPROTEIN"/>
    <property type="match status" value="1"/>
</dbReference>
<keyword evidence="2" id="KW-0378">Hydrolase</keyword>
<keyword evidence="6" id="KW-1185">Reference proteome</keyword>
<dbReference type="SUPFAM" id="SSF53933">
    <property type="entry name" value="Microbial ribonucleases"/>
    <property type="match status" value="1"/>
</dbReference>
<gene>
    <name evidence="5" type="ORF">KV203_16135</name>
</gene>
<dbReference type="Proteomes" id="UP000887023">
    <property type="component" value="Chromosome"/>
</dbReference>
<proteinExistence type="predicted"/>
<dbReference type="InterPro" id="IPR016191">
    <property type="entry name" value="Ribonuclease/ribotoxin"/>
</dbReference>
<accession>A0ABX8S6C1</accession>
<dbReference type="Gene3D" id="3.10.450.30">
    <property type="entry name" value="Microbial ribonucleases"/>
    <property type="match status" value="1"/>
</dbReference>
<evidence type="ECO:0000256" key="3">
    <source>
        <dbReference type="SAM" id="MobiDB-lite"/>
    </source>
</evidence>
<feature type="region of interest" description="Disordered" evidence="3">
    <location>
        <begin position="30"/>
        <end position="84"/>
    </location>
</feature>
<feature type="chain" id="PRO_5045384313" evidence="4">
    <location>
        <begin position="25"/>
        <end position="138"/>
    </location>
</feature>
<evidence type="ECO:0000313" key="5">
    <source>
        <dbReference type="EMBL" id="QXQ13372.1"/>
    </source>
</evidence>
<sequence>MTHSPRSATAVLVAALLALLTVLTGCGPTAPETSVPPGRASSQVPDAVPAQAGSTLREIDAGRWPADAAPGTKGGDGWANREGRLPRIGAAGTPIRYREWDVNPKRPGRSRDAERIVTGSDGSAWYTGDHYETFVRMR</sequence>
<dbReference type="EMBL" id="CP079105">
    <property type="protein sequence ID" value="QXQ13372.1"/>
    <property type="molecule type" value="Genomic_DNA"/>
</dbReference>